<dbReference type="InterPro" id="IPR020904">
    <property type="entry name" value="Sc_DH/Rdtase_CS"/>
</dbReference>
<comment type="caution">
    <text evidence="5">The sequence shown here is derived from an EMBL/GenBank/DDBJ whole genome shotgun (WGS) entry which is preliminary data.</text>
</comment>
<dbReference type="PROSITE" id="PS00061">
    <property type="entry name" value="ADH_SHORT"/>
    <property type="match status" value="1"/>
</dbReference>
<dbReference type="Proteomes" id="UP001629744">
    <property type="component" value="Unassembled WGS sequence"/>
</dbReference>
<dbReference type="Pfam" id="PF13561">
    <property type="entry name" value="adh_short_C2"/>
    <property type="match status" value="1"/>
</dbReference>
<accession>A0ABW9FYW2</accession>
<gene>
    <name evidence="5" type="ORF">ABEU19_003304</name>
</gene>
<dbReference type="PANTHER" id="PTHR24321">
    <property type="entry name" value="DEHYDROGENASES, SHORT CHAIN"/>
    <property type="match status" value="1"/>
</dbReference>
<evidence type="ECO:0000259" key="4">
    <source>
        <dbReference type="SMART" id="SM00822"/>
    </source>
</evidence>
<sequence>MRLAGKVAIVTGGAGGIGRAITRVFSREGAKVLFVDIDEGQGRELEREITDAGGEAKFLNVDISQKDSATTIRDTAVEAFGRIDVLVNNAHASRQAPLLEQTQEMFDISFNTGFYPTVHLMQACYPQLKESQGSIINFGSSSGLEGMPTQTSYAAAKEAIRGVSRVAANEWAADQIRVNVLCPFAATEGVVAWQKAFPERAAASVAKVPLQRIGDPETDIAPIALFLASDDSKYMTGQTLMADGGSLKLR</sequence>
<organism evidence="5 6">
    <name type="scientific">Prescottella soli</name>
    <dbReference type="NCBI Taxonomy" id="1543852"/>
    <lineage>
        <taxon>Bacteria</taxon>
        <taxon>Bacillati</taxon>
        <taxon>Actinomycetota</taxon>
        <taxon>Actinomycetes</taxon>
        <taxon>Mycobacteriales</taxon>
        <taxon>Nocardiaceae</taxon>
        <taxon>Prescottella</taxon>
    </lineage>
</organism>
<evidence type="ECO:0000256" key="2">
    <source>
        <dbReference type="ARBA" id="ARBA00023002"/>
    </source>
</evidence>
<keyword evidence="2 5" id="KW-0560">Oxidoreductase</keyword>
<keyword evidence="6" id="KW-1185">Reference proteome</keyword>
<feature type="domain" description="Ketoreductase" evidence="4">
    <location>
        <begin position="6"/>
        <end position="179"/>
    </location>
</feature>
<evidence type="ECO:0000313" key="5">
    <source>
        <dbReference type="EMBL" id="MFM1729788.1"/>
    </source>
</evidence>
<dbReference type="CDD" id="cd05233">
    <property type="entry name" value="SDR_c"/>
    <property type="match status" value="1"/>
</dbReference>
<dbReference type="EC" id="1.1.-.-" evidence="5"/>
<dbReference type="RefSeq" id="WP_348603449.1">
    <property type="nucleotide sequence ID" value="NZ_CP157276.1"/>
</dbReference>
<dbReference type="GO" id="GO:0016491">
    <property type="term" value="F:oxidoreductase activity"/>
    <property type="evidence" value="ECO:0007669"/>
    <property type="project" value="UniProtKB-KW"/>
</dbReference>
<dbReference type="SUPFAM" id="SSF51735">
    <property type="entry name" value="NAD(P)-binding Rossmann-fold domains"/>
    <property type="match status" value="1"/>
</dbReference>
<proteinExistence type="inferred from homology"/>
<dbReference type="EMBL" id="JBDLNU010000004">
    <property type="protein sequence ID" value="MFM1729788.1"/>
    <property type="molecule type" value="Genomic_DNA"/>
</dbReference>
<dbReference type="PANTHER" id="PTHR24321:SF8">
    <property type="entry name" value="ESTRADIOL 17-BETA-DEHYDROGENASE 8-RELATED"/>
    <property type="match status" value="1"/>
</dbReference>
<reference evidence="5 6" key="1">
    <citation type="submission" date="2023-11" db="EMBL/GenBank/DDBJ databases">
        <authorList>
            <person name="Val-Calvo J."/>
            <person name="Scortti M."/>
            <person name="Vazquez-Boland J."/>
        </authorList>
    </citation>
    <scope>NUCLEOTIDE SEQUENCE [LARGE SCALE GENOMIC DNA]</scope>
    <source>
        <strain evidence="5 6">DSM 46662</strain>
    </source>
</reference>
<evidence type="ECO:0000256" key="3">
    <source>
        <dbReference type="ARBA" id="ARBA00023027"/>
    </source>
</evidence>
<dbReference type="Gene3D" id="3.40.50.720">
    <property type="entry name" value="NAD(P)-binding Rossmann-like Domain"/>
    <property type="match status" value="1"/>
</dbReference>
<evidence type="ECO:0000256" key="1">
    <source>
        <dbReference type="ARBA" id="ARBA00006484"/>
    </source>
</evidence>
<name>A0ABW9FYW2_9NOCA</name>
<dbReference type="SMART" id="SM00822">
    <property type="entry name" value="PKS_KR"/>
    <property type="match status" value="1"/>
</dbReference>
<keyword evidence="3" id="KW-0520">NAD</keyword>
<dbReference type="InterPro" id="IPR057326">
    <property type="entry name" value="KR_dom"/>
</dbReference>
<dbReference type="InterPro" id="IPR036291">
    <property type="entry name" value="NAD(P)-bd_dom_sf"/>
</dbReference>
<dbReference type="PRINTS" id="PR00081">
    <property type="entry name" value="GDHRDH"/>
</dbReference>
<evidence type="ECO:0000313" key="6">
    <source>
        <dbReference type="Proteomes" id="UP001629744"/>
    </source>
</evidence>
<protein>
    <submittedName>
        <fullName evidence="5">SDR family oxidoreductase</fullName>
        <ecNumber evidence="5">1.1.-.-</ecNumber>
    </submittedName>
</protein>
<dbReference type="PRINTS" id="PR00080">
    <property type="entry name" value="SDRFAMILY"/>
</dbReference>
<dbReference type="InterPro" id="IPR002347">
    <property type="entry name" value="SDR_fam"/>
</dbReference>
<comment type="similarity">
    <text evidence="1">Belongs to the short-chain dehydrogenases/reductases (SDR) family.</text>
</comment>